<evidence type="ECO:0000313" key="3">
    <source>
        <dbReference type="Proteomes" id="UP000554342"/>
    </source>
</evidence>
<keyword evidence="1" id="KW-0812">Transmembrane</keyword>
<proteinExistence type="predicted"/>
<dbReference type="Proteomes" id="UP000554342">
    <property type="component" value="Unassembled WGS sequence"/>
</dbReference>
<feature type="transmembrane region" description="Helical" evidence="1">
    <location>
        <begin position="20"/>
        <end position="36"/>
    </location>
</feature>
<organism evidence="2 3">
    <name type="scientific">Stakelama sediminis</name>
    <dbReference type="NCBI Taxonomy" id="463200"/>
    <lineage>
        <taxon>Bacteria</taxon>
        <taxon>Pseudomonadati</taxon>
        <taxon>Pseudomonadota</taxon>
        <taxon>Alphaproteobacteria</taxon>
        <taxon>Sphingomonadales</taxon>
        <taxon>Sphingomonadaceae</taxon>
        <taxon>Stakelama</taxon>
    </lineage>
</organism>
<keyword evidence="3" id="KW-1185">Reference proteome</keyword>
<sequence length="120" mass="13351">MKYVRPIQPDTGPTALESWSLVLSLIAVALGCSAGLESFHESGDIADGIYEAVMLFVWGVPAGAIIAVLRERRAYRKVQNSAAYKFVNLENLGTWHASNSRRARRGGRIRLPRRRNGERL</sequence>
<keyword evidence="1" id="KW-1133">Transmembrane helix</keyword>
<protein>
    <submittedName>
        <fullName evidence="2">Uncharacterized protein</fullName>
    </submittedName>
</protein>
<accession>A0A840Z1X9</accession>
<reference evidence="2 3" key="1">
    <citation type="submission" date="2020-08" db="EMBL/GenBank/DDBJ databases">
        <title>Genomic Encyclopedia of Type Strains, Phase IV (KMG-IV): sequencing the most valuable type-strain genomes for metagenomic binning, comparative biology and taxonomic classification.</title>
        <authorList>
            <person name="Goeker M."/>
        </authorList>
    </citation>
    <scope>NUCLEOTIDE SEQUENCE [LARGE SCALE GENOMIC DNA]</scope>
    <source>
        <strain evidence="2 3">DSM 27203</strain>
    </source>
</reference>
<dbReference type="PROSITE" id="PS51257">
    <property type="entry name" value="PROKAR_LIPOPROTEIN"/>
    <property type="match status" value="1"/>
</dbReference>
<evidence type="ECO:0000256" key="1">
    <source>
        <dbReference type="SAM" id="Phobius"/>
    </source>
</evidence>
<gene>
    <name evidence="2" type="ORF">FHR23_002859</name>
</gene>
<dbReference type="EMBL" id="JACIJI010000006">
    <property type="protein sequence ID" value="MBB5719903.1"/>
    <property type="molecule type" value="Genomic_DNA"/>
</dbReference>
<keyword evidence="1" id="KW-0472">Membrane</keyword>
<name>A0A840Z1X9_9SPHN</name>
<comment type="caution">
    <text evidence="2">The sequence shown here is derived from an EMBL/GenBank/DDBJ whole genome shotgun (WGS) entry which is preliminary data.</text>
</comment>
<dbReference type="AlphaFoldDB" id="A0A840Z1X9"/>
<evidence type="ECO:0000313" key="2">
    <source>
        <dbReference type="EMBL" id="MBB5719903.1"/>
    </source>
</evidence>
<feature type="transmembrane region" description="Helical" evidence="1">
    <location>
        <begin position="48"/>
        <end position="69"/>
    </location>
</feature>